<feature type="signal peptide" evidence="1">
    <location>
        <begin position="1"/>
        <end position="23"/>
    </location>
</feature>
<dbReference type="Gene3D" id="2.160.20.10">
    <property type="entry name" value="Single-stranded right-handed beta-helix, Pectin lyase-like"/>
    <property type="match status" value="1"/>
</dbReference>
<dbReference type="InterPro" id="IPR011050">
    <property type="entry name" value="Pectin_lyase_fold/virulence"/>
</dbReference>
<evidence type="ECO:0000313" key="3">
    <source>
        <dbReference type="EMBL" id="PRH42373.1"/>
    </source>
</evidence>
<name>A0AA45BED8_BURVI</name>
<dbReference type="Pfam" id="PF05594">
    <property type="entry name" value="Fil_haemagg"/>
    <property type="match status" value="6"/>
</dbReference>
<dbReference type="InterPro" id="IPR008638">
    <property type="entry name" value="FhaB/CdiA-like_TPS"/>
</dbReference>
<dbReference type="AlphaFoldDB" id="A0AA45BED8"/>
<sequence length="824" mass="82534">MQPTRLSQYLIVVWASLAGAAYAAGVVPDGGTATAVSIGAGGRQMINIAPAVGSVSNNTYSSFNVSKAGADLNNIGINARTIVNQVTSTNPTLIQGNINVLGPRANVILANPNGVTVDGGSFTNTGHVVLSTGQVSFNDITTTLNEIQRNITLTTSRGAITIGPGGLSGTLVNLDLLAKQLNVNGPVTNPYTSSTGGIRAIVGDSTATYDTHFSPEDNGHDWLIGTTTPGTKSNAVAVDITAAGGLTAGRVQLIVTDQGAGVRSLGKIYASAGDVVLTSTGDVTVVDGSIKGERDVSITTPGAITLQGAQLSATNNTTVQAGNVALSDDASGRSFVNAGNTVNLTSSGAITNTGSQIQAGTAGTDGTVSGGDVVLKASGDITNRSTASNIAVVVADSGNTTLDAGGSIVNSNARVQANRTDALTAAGDVSIAGGSIKAGADISIKTPGALSIQGAQLGAGHDATVQAANVVLFEDVSGPSTLSAANTVSVTSNGAIANSGSLIQAGSVASDGSTIGGDVILNAGGDITNRSTPSNLGIVFAAHGDTKLTAGGNIINDNARFLSNGAIEMNVAGDVQNIIDHTDGANGGQPTAYSNRGGSFLFFTHTNSGFNVDYGTVAQPNQLAYIAATHGPVTINARNFSNSGGIVQSNDSDVTITAQNVFTNAAVFSGQASYTRSCWIFCHADASSNVTPHGGTIQAGGNMNIKAGTVARNIGGNVFATGDIKVDAPITYTQGVTGYSAINQHRGLKAFFGSTWAQIIAMDIGGGFTANGSVTLTGDGVIDGGSFSGGKGVTAAGSITTVRAPSRTPVQIDQHLGLTTWWWR</sequence>
<reference evidence="3 4" key="1">
    <citation type="submission" date="2018-03" db="EMBL/GenBank/DDBJ databases">
        <authorList>
            <person name="Nguyen K."/>
            <person name="Fouts D."/>
            <person name="Sutton G."/>
        </authorList>
    </citation>
    <scope>NUCLEOTIDE SEQUENCE [LARGE SCALE GENOMIC DNA]</scope>
    <source>
        <strain evidence="3 4">AU3578</strain>
    </source>
</reference>
<gene>
    <name evidence="3" type="ORF">C6T65_10570</name>
</gene>
<dbReference type="Proteomes" id="UP000237632">
    <property type="component" value="Unassembled WGS sequence"/>
</dbReference>
<dbReference type="NCBIfam" id="TIGR01901">
    <property type="entry name" value="adhes_NPXG"/>
    <property type="match status" value="1"/>
</dbReference>
<organism evidence="3 4">
    <name type="scientific">Burkholderia vietnamiensis</name>
    <dbReference type="NCBI Taxonomy" id="60552"/>
    <lineage>
        <taxon>Bacteria</taxon>
        <taxon>Pseudomonadati</taxon>
        <taxon>Pseudomonadota</taxon>
        <taxon>Betaproteobacteria</taxon>
        <taxon>Burkholderiales</taxon>
        <taxon>Burkholderiaceae</taxon>
        <taxon>Burkholderia</taxon>
        <taxon>Burkholderia cepacia complex</taxon>
    </lineage>
</organism>
<protein>
    <submittedName>
        <fullName evidence="3">Filamentous hemagglutinin N-terminal domain-containing protein</fullName>
    </submittedName>
</protein>
<keyword evidence="1" id="KW-0732">Signal</keyword>
<dbReference type="Pfam" id="PF05860">
    <property type="entry name" value="TPS"/>
    <property type="match status" value="1"/>
</dbReference>
<dbReference type="SUPFAM" id="SSF51126">
    <property type="entry name" value="Pectin lyase-like"/>
    <property type="match status" value="1"/>
</dbReference>
<feature type="chain" id="PRO_5041466389" evidence="1">
    <location>
        <begin position="24"/>
        <end position="824"/>
    </location>
</feature>
<evidence type="ECO:0000256" key="1">
    <source>
        <dbReference type="SAM" id="SignalP"/>
    </source>
</evidence>
<feature type="domain" description="Filamentous haemagglutinin FhaB/tRNA nuclease CdiA-like TPS" evidence="2">
    <location>
        <begin position="27"/>
        <end position="140"/>
    </location>
</feature>
<evidence type="ECO:0000313" key="4">
    <source>
        <dbReference type="Proteomes" id="UP000237632"/>
    </source>
</evidence>
<dbReference type="SMART" id="SM00912">
    <property type="entry name" value="Haemagg_act"/>
    <property type="match status" value="1"/>
</dbReference>
<comment type="caution">
    <text evidence="3">The sequence shown here is derived from an EMBL/GenBank/DDBJ whole genome shotgun (WGS) entry which is preliminary data.</text>
</comment>
<dbReference type="EMBL" id="PVHK01000072">
    <property type="protein sequence ID" value="PRH42373.1"/>
    <property type="molecule type" value="Genomic_DNA"/>
</dbReference>
<dbReference type="InterPro" id="IPR008619">
    <property type="entry name" value="Filamentous_hemagglutn_rpt"/>
</dbReference>
<accession>A0AA45BED8</accession>
<dbReference type="InterPro" id="IPR012334">
    <property type="entry name" value="Pectin_lyas_fold"/>
</dbReference>
<evidence type="ECO:0000259" key="2">
    <source>
        <dbReference type="SMART" id="SM00912"/>
    </source>
</evidence>
<proteinExistence type="predicted"/>